<dbReference type="RefSeq" id="WP_379084450.1">
    <property type="nucleotide sequence ID" value="NZ_JBHTJO010000001.1"/>
</dbReference>
<dbReference type="Proteomes" id="UP001597102">
    <property type="component" value="Unassembled WGS sequence"/>
</dbReference>
<evidence type="ECO:0008006" key="3">
    <source>
        <dbReference type="Google" id="ProtNLM"/>
    </source>
</evidence>
<protein>
    <recommendedName>
        <fullName evidence="3">Twin-arginine translocation signal domain-containing protein</fullName>
    </recommendedName>
</protein>
<accession>A0ABW3J6J5</accession>
<gene>
    <name evidence="1" type="ORF">ACFQ2F_01120</name>
</gene>
<dbReference type="EMBL" id="JBHTJO010000001">
    <property type="protein sequence ID" value="MFD0985694.1"/>
    <property type="molecule type" value="Genomic_DNA"/>
</dbReference>
<keyword evidence="2" id="KW-1185">Reference proteome</keyword>
<dbReference type="InterPro" id="IPR006311">
    <property type="entry name" value="TAT_signal"/>
</dbReference>
<reference evidence="2" key="1">
    <citation type="journal article" date="2019" name="Int. J. Syst. Evol. Microbiol.">
        <title>The Global Catalogue of Microorganisms (GCM) 10K type strain sequencing project: providing services to taxonomists for standard genome sequencing and annotation.</title>
        <authorList>
            <consortium name="The Broad Institute Genomics Platform"/>
            <consortium name="The Broad Institute Genome Sequencing Center for Infectious Disease"/>
            <person name="Wu L."/>
            <person name="Ma J."/>
        </authorList>
    </citation>
    <scope>NUCLEOTIDE SEQUENCE [LARGE SCALE GENOMIC DNA]</scope>
    <source>
        <strain evidence="2">CCUG 61697</strain>
    </source>
</reference>
<dbReference type="PROSITE" id="PS51318">
    <property type="entry name" value="TAT"/>
    <property type="match status" value="1"/>
</dbReference>
<comment type="caution">
    <text evidence="1">The sequence shown here is derived from an EMBL/GenBank/DDBJ whole genome shotgun (WGS) entry which is preliminary data.</text>
</comment>
<name>A0ABW3J6J5_9HYPH</name>
<dbReference type="PROSITE" id="PS51257">
    <property type="entry name" value="PROKAR_LIPOPROTEIN"/>
    <property type="match status" value="1"/>
</dbReference>
<evidence type="ECO:0000313" key="1">
    <source>
        <dbReference type="EMBL" id="MFD0985694.1"/>
    </source>
</evidence>
<evidence type="ECO:0000313" key="2">
    <source>
        <dbReference type="Proteomes" id="UP001597102"/>
    </source>
</evidence>
<organism evidence="1 2">
    <name type="scientific">Methyloligella solikamskensis</name>
    <dbReference type="NCBI Taxonomy" id="1177756"/>
    <lineage>
        <taxon>Bacteria</taxon>
        <taxon>Pseudomonadati</taxon>
        <taxon>Pseudomonadota</taxon>
        <taxon>Alphaproteobacteria</taxon>
        <taxon>Hyphomicrobiales</taxon>
        <taxon>Hyphomicrobiaceae</taxon>
        <taxon>Methyloligella</taxon>
    </lineage>
</organism>
<proteinExistence type="predicted"/>
<sequence>MSKITRRAFLGLAGIATLGVVGYGGAILACRGVPRNTPDFFASLDDETLRTAARTVGRRVLALYPDLVEDAALDDFISQRPRLLEAAQMTCPDSRRKALQGQCAADFAAGAARTVDGWVLSETEIRLCGAAAKYA</sequence>